<feature type="region of interest" description="Disordered" evidence="1">
    <location>
        <begin position="76"/>
        <end position="97"/>
    </location>
</feature>
<reference evidence="2" key="1">
    <citation type="submission" date="2024-05" db="EMBL/GenBank/DDBJ databases">
        <title>Planctomycetes of the genus Singulisphaera possess chitinolytic capabilities.</title>
        <authorList>
            <person name="Ivanova A."/>
        </authorList>
    </citation>
    <scope>NUCLEOTIDE SEQUENCE</scope>
    <source>
        <strain evidence="2">Ch08T</strain>
    </source>
</reference>
<dbReference type="PANTHER" id="PTHR43737:SF1">
    <property type="entry name" value="DUF1501 DOMAIN-CONTAINING PROTEIN"/>
    <property type="match status" value="1"/>
</dbReference>
<dbReference type="InterPro" id="IPR017850">
    <property type="entry name" value="Alkaline_phosphatase_core_sf"/>
</dbReference>
<dbReference type="Pfam" id="PF07394">
    <property type="entry name" value="DUF1501"/>
    <property type="match status" value="1"/>
</dbReference>
<dbReference type="AlphaFoldDB" id="A0AAU7C9U2"/>
<dbReference type="InterPro" id="IPR010869">
    <property type="entry name" value="DUF1501"/>
</dbReference>
<dbReference type="InterPro" id="IPR006311">
    <property type="entry name" value="TAT_signal"/>
</dbReference>
<evidence type="ECO:0000313" key="2">
    <source>
        <dbReference type="EMBL" id="XBH01516.1"/>
    </source>
</evidence>
<dbReference type="PANTHER" id="PTHR43737">
    <property type="entry name" value="BLL7424 PROTEIN"/>
    <property type="match status" value="1"/>
</dbReference>
<dbReference type="EMBL" id="CP155447">
    <property type="protein sequence ID" value="XBH01516.1"/>
    <property type="molecule type" value="Genomic_DNA"/>
</dbReference>
<dbReference type="PROSITE" id="PS51318">
    <property type="entry name" value="TAT"/>
    <property type="match status" value="1"/>
</dbReference>
<dbReference type="RefSeq" id="WP_406694255.1">
    <property type="nucleotide sequence ID" value="NZ_CP155447.1"/>
</dbReference>
<dbReference type="SUPFAM" id="SSF53649">
    <property type="entry name" value="Alkaline phosphatase-like"/>
    <property type="match status" value="1"/>
</dbReference>
<sequence length="461" mass="50024">MNSRGFSRRDLLKAASSGFGYLAFAGLSSMAAGAGSKASPLAPKAPHFPARARRVIFLCMNGAPSHVDTFDYKPELSTADGKTSNRPGRIPGAKLMGSPWKFRQHGQSGLWASELFPEVAAHADELCVIRSMHTDLPAHPEAYLMLHTGNSQFIRPSLGAWTLYGLGTESDDLPGFISIKPTGRNGGAQNYGSAFLPAACQATRIGSEGQPIADSQIGNIRNTKLDAAAQRLQLDLVQSMNHDLLKRERVNPGVEGVIESYELAFRMQGKLPGVMELAGESPATKHLYGLDDPTTADFGRQCLLARRFVEAGVRFVELTHGDWDQHRGLKAGHSRNARAVDRPIAGLLTDLRTRGLLDDTLVIWGGEFGRTPHGQNADGRDHNNKGFSLWLAGGGVKPGITHGQTDDLGYEAVEDPMHIHDLHATVIHLLGLDHERLTYRYAGRDMRLTDVKGVVHKAILA</sequence>
<accession>A0AAU7C9U2</accession>
<gene>
    <name evidence="2" type="ORF">V5E97_24565</name>
</gene>
<organism evidence="2">
    <name type="scientific">Singulisphaera sp. Ch08</name>
    <dbReference type="NCBI Taxonomy" id="3120278"/>
    <lineage>
        <taxon>Bacteria</taxon>
        <taxon>Pseudomonadati</taxon>
        <taxon>Planctomycetota</taxon>
        <taxon>Planctomycetia</taxon>
        <taxon>Isosphaerales</taxon>
        <taxon>Isosphaeraceae</taxon>
        <taxon>Singulisphaera</taxon>
    </lineage>
</organism>
<dbReference type="Gene3D" id="3.40.720.10">
    <property type="entry name" value="Alkaline Phosphatase, subunit A"/>
    <property type="match status" value="1"/>
</dbReference>
<name>A0AAU7C9U2_9BACT</name>
<proteinExistence type="predicted"/>
<evidence type="ECO:0000256" key="1">
    <source>
        <dbReference type="SAM" id="MobiDB-lite"/>
    </source>
</evidence>
<protein>
    <submittedName>
        <fullName evidence="2">DUF1501 domain-containing protein</fullName>
    </submittedName>
</protein>